<evidence type="ECO:0000256" key="1">
    <source>
        <dbReference type="SAM" id="Phobius"/>
    </source>
</evidence>
<accession>A0ABN0BT67</accession>
<keyword evidence="1" id="KW-1133">Transmembrane helix</keyword>
<gene>
    <name evidence="2" type="ORF">BFAG_04761</name>
</gene>
<keyword evidence="3" id="KW-1185">Reference proteome</keyword>
<keyword evidence="1" id="KW-0472">Membrane</keyword>
<reference evidence="2 3" key="1">
    <citation type="submission" date="2008-12" db="EMBL/GenBank/DDBJ databases">
        <title>Annotation of Bacteroides fragilis strain 3_1_12.</title>
        <authorList>
            <consortium name="The Broad Institute Genome Sequencing Platform"/>
            <person name="Ward D."/>
            <person name="Young S.K."/>
            <person name="Kodira C.D."/>
            <person name="Zeng Q."/>
            <person name="Koehrsen M."/>
            <person name="Alvarado L."/>
            <person name="Berlin A."/>
            <person name="Borenstein D."/>
            <person name="Chen Z."/>
            <person name="Engels R."/>
            <person name="Freedman E."/>
            <person name="Gellesch M."/>
            <person name="Goldberg J."/>
            <person name="Griggs A."/>
            <person name="Gujja S."/>
            <person name="Heiman D."/>
            <person name="Hepburn T."/>
            <person name="Howarth C."/>
            <person name="Jen D."/>
            <person name="Larson L."/>
            <person name="Lewis B."/>
            <person name="Mehta T."/>
            <person name="Park D."/>
            <person name="Pearson M."/>
            <person name="Roberts A."/>
            <person name="Saif S."/>
            <person name="Shea T."/>
            <person name="Shenoy N."/>
            <person name="Sisk P."/>
            <person name="Stolte C."/>
            <person name="Sykes S."/>
            <person name="Walk T."/>
            <person name="White J."/>
            <person name="Yandava C."/>
            <person name="Allen-Vercoe E."/>
            <person name="Strauss J."/>
            <person name="Ambrose C."/>
            <person name="Lander E."/>
            <person name="Nusbaum C."/>
            <person name="Galagan J."/>
            <person name="Birren B."/>
        </authorList>
    </citation>
    <scope>NUCLEOTIDE SEQUENCE [LARGE SCALE GENOMIC DNA]</scope>
    <source>
        <strain evidence="2 3">3_1_12</strain>
    </source>
</reference>
<sequence length="121" mass="13858">MPCFLGGREIMAKCAFNISLLSFLFVPFHSFPVSFLFSFCIFHLPSAFLLSSAKCISIFHLPPFSIFLSDYHLFTLVEDRVFSPFIFHPHLPSSTLCHRLKIFLNSLVFRSILSISCQFSP</sequence>
<dbReference type="EMBL" id="EQ973221">
    <property type="protein sequence ID" value="EFR56062.1"/>
    <property type="molecule type" value="Genomic_DNA"/>
</dbReference>
<proteinExistence type="predicted"/>
<evidence type="ECO:0008006" key="4">
    <source>
        <dbReference type="Google" id="ProtNLM"/>
    </source>
</evidence>
<keyword evidence="1" id="KW-0812">Transmembrane</keyword>
<name>A0ABN0BT67_BACFG</name>
<evidence type="ECO:0000313" key="3">
    <source>
        <dbReference type="Proteomes" id="UP000005101"/>
    </source>
</evidence>
<dbReference type="Proteomes" id="UP000005101">
    <property type="component" value="Unassembled WGS sequence"/>
</dbReference>
<protein>
    <recommendedName>
        <fullName evidence="4">Transmembrane protein</fullName>
    </recommendedName>
</protein>
<evidence type="ECO:0000313" key="2">
    <source>
        <dbReference type="EMBL" id="EFR56062.1"/>
    </source>
</evidence>
<organism evidence="2 3">
    <name type="scientific">Bacteroides fragilis 3_1_12</name>
    <dbReference type="NCBI Taxonomy" id="457424"/>
    <lineage>
        <taxon>Bacteria</taxon>
        <taxon>Pseudomonadati</taxon>
        <taxon>Bacteroidota</taxon>
        <taxon>Bacteroidia</taxon>
        <taxon>Bacteroidales</taxon>
        <taxon>Bacteroidaceae</taxon>
        <taxon>Bacteroides</taxon>
    </lineage>
</organism>
<feature type="transmembrane region" description="Helical" evidence="1">
    <location>
        <begin position="20"/>
        <end position="44"/>
    </location>
</feature>